<evidence type="ECO:0000313" key="3">
    <source>
        <dbReference type="Proteomes" id="UP000199111"/>
    </source>
</evidence>
<gene>
    <name evidence="2" type="ORF">SAMN05216275_105235</name>
</gene>
<name>A0A1I3LQN6_9ACTN</name>
<accession>A0A1I3LQN6</accession>
<dbReference type="EMBL" id="FOQY01000005">
    <property type="protein sequence ID" value="SFI87012.1"/>
    <property type="molecule type" value="Genomic_DNA"/>
</dbReference>
<reference evidence="3" key="1">
    <citation type="submission" date="2016-10" db="EMBL/GenBank/DDBJ databases">
        <authorList>
            <person name="Varghese N."/>
            <person name="Submissions S."/>
        </authorList>
    </citation>
    <scope>NUCLEOTIDE SEQUENCE [LARGE SCALE GENOMIC DNA]</scope>
    <source>
        <strain evidence="3">CGMCC 4.2126</strain>
    </source>
</reference>
<evidence type="ECO:0000313" key="2">
    <source>
        <dbReference type="EMBL" id="SFI87012.1"/>
    </source>
</evidence>
<feature type="region of interest" description="Disordered" evidence="1">
    <location>
        <begin position="35"/>
        <end position="60"/>
    </location>
</feature>
<organism evidence="2 3">
    <name type="scientific">Streptosporangium canum</name>
    <dbReference type="NCBI Taxonomy" id="324952"/>
    <lineage>
        <taxon>Bacteria</taxon>
        <taxon>Bacillati</taxon>
        <taxon>Actinomycetota</taxon>
        <taxon>Actinomycetes</taxon>
        <taxon>Streptosporangiales</taxon>
        <taxon>Streptosporangiaceae</taxon>
        <taxon>Streptosporangium</taxon>
    </lineage>
</organism>
<evidence type="ECO:0000256" key="1">
    <source>
        <dbReference type="SAM" id="MobiDB-lite"/>
    </source>
</evidence>
<feature type="compositionally biased region" description="Basic and acidic residues" evidence="1">
    <location>
        <begin position="45"/>
        <end position="54"/>
    </location>
</feature>
<dbReference type="Proteomes" id="UP000199111">
    <property type="component" value="Unassembled WGS sequence"/>
</dbReference>
<keyword evidence="3" id="KW-1185">Reference proteome</keyword>
<dbReference type="AlphaFoldDB" id="A0A1I3LQN6"/>
<protein>
    <submittedName>
        <fullName evidence="2">Uncharacterized protein</fullName>
    </submittedName>
</protein>
<proteinExistence type="predicted"/>
<sequence length="60" mass="6871">MATLEERATRLEDEFRALRTRCAPRAPARALEVRDACPVQPPFDRPGREPDGRRQTRAIP</sequence>